<organism evidence="2 3">
    <name type="scientific">Rhodomicrobium udaipurense</name>
    <dbReference type="NCBI Taxonomy" id="1202716"/>
    <lineage>
        <taxon>Bacteria</taxon>
        <taxon>Pseudomonadati</taxon>
        <taxon>Pseudomonadota</taxon>
        <taxon>Alphaproteobacteria</taxon>
        <taxon>Hyphomicrobiales</taxon>
        <taxon>Hyphomicrobiaceae</taxon>
        <taxon>Rhodomicrobium</taxon>
    </lineage>
</organism>
<name>A0A8I1GA16_9HYPH</name>
<protein>
    <submittedName>
        <fullName evidence="2">Uncharacterized protein</fullName>
    </submittedName>
</protein>
<evidence type="ECO:0000313" key="2">
    <source>
        <dbReference type="EMBL" id="MBJ7543288.1"/>
    </source>
</evidence>
<dbReference type="Proteomes" id="UP000623250">
    <property type="component" value="Unassembled WGS sequence"/>
</dbReference>
<dbReference type="AlphaFoldDB" id="A0A8I1GA16"/>
<evidence type="ECO:0000313" key="3">
    <source>
        <dbReference type="Proteomes" id="UP000623250"/>
    </source>
</evidence>
<proteinExistence type="predicted"/>
<accession>A0A8I1GA16</accession>
<comment type="caution">
    <text evidence="2">The sequence shown here is derived from an EMBL/GenBank/DDBJ whole genome shotgun (WGS) entry which is preliminary data.</text>
</comment>
<dbReference type="RefSeq" id="WP_037241266.1">
    <property type="nucleotide sequence ID" value="NZ_JAEMUK010000012.1"/>
</dbReference>
<dbReference type="EMBL" id="JAEMUK010000012">
    <property type="protein sequence ID" value="MBJ7543288.1"/>
    <property type="molecule type" value="Genomic_DNA"/>
</dbReference>
<feature type="region of interest" description="Disordered" evidence="1">
    <location>
        <begin position="74"/>
        <end position="96"/>
    </location>
</feature>
<keyword evidence="3" id="KW-1185">Reference proteome</keyword>
<evidence type="ECO:0000256" key="1">
    <source>
        <dbReference type="SAM" id="MobiDB-lite"/>
    </source>
</evidence>
<gene>
    <name evidence="2" type="ORF">JDN41_06935</name>
</gene>
<reference evidence="2 3" key="1">
    <citation type="submission" date="2020-12" db="EMBL/GenBank/DDBJ databases">
        <title>Revised draft genomes of Rhodomicrobium vannielii ATCC 17100 and Rhodomicrobium udaipurense JA643.</title>
        <authorList>
            <person name="Conners E.M."/>
            <person name="Davenport E.J."/>
            <person name="Bose A."/>
        </authorList>
    </citation>
    <scope>NUCLEOTIDE SEQUENCE [LARGE SCALE GENOMIC DNA]</scope>
    <source>
        <strain evidence="2 3">JA643</strain>
    </source>
</reference>
<sequence>MSDDLDLSDLTDDQLVGLARLVAAEAARRKYPVKHAARAAALDEEEKARIASLATDAEWAAIRAEERRRVEAEARAKARAEAQAKAPPPRDATQEAEWAQRKLYARMVAETLGTGWTLNVWRAREDSEVRVYLDHASAQEQRTRYGSKKVGPHAVLYVTGGRKNPPGKLEMTKIDSSARRAVQAIASLAARRWREIRIDCDDAAAAAVADLPYPSEYLAVRKNP</sequence>